<evidence type="ECO:0000313" key="6">
    <source>
        <dbReference type="Proteomes" id="UP000659654"/>
    </source>
</evidence>
<evidence type="ECO:0000313" key="3">
    <source>
        <dbReference type="EMBL" id="CAD5224942.1"/>
    </source>
</evidence>
<name>A0A1I7RU87_BURXY</name>
<dbReference type="OrthoDB" id="5795773at2759"/>
<dbReference type="Proteomes" id="UP000659654">
    <property type="component" value="Unassembled WGS sequence"/>
</dbReference>
<evidence type="ECO:0000313" key="7">
    <source>
        <dbReference type="WBParaSite" id="BXY_0429600.1"/>
    </source>
</evidence>
<dbReference type="SMR" id="A0A1I7RU87"/>
<feature type="domain" description="Peptidase M13 C-terminal" evidence="2">
    <location>
        <begin position="383"/>
        <end position="559"/>
    </location>
</feature>
<dbReference type="InterPro" id="IPR024079">
    <property type="entry name" value="MetalloPept_cat_dom_sf"/>
</dbReference>
<dbReference type="GO" id="GO:0004222">
    <property type="term" value="F:metalloendopeptidase activity"/>
    <property type="evidence" value="ECO:0007669"/>
    <property type="project" value="InterPro"/>
</dbReference>
<dbReference type="EMBL" id="CAJFDI010000004">
    <property type="protein sequence ID" value="CAD5224942.1"/>
    <property type="molecule type" value="Genomic_DNA"/>
</dbReference>
<feature type="chain" id="PRO_5035359404" evidence="1">
    <location>
        <begin position="20"/>
        <end position="580"/>
    </location>
</feature>
<sequence>MEFALKCLLFCLTTLLANADPNEDLFIKRKAKYVERGLNTIIKPCENFWEYANGNIDYQRLTGEYLRLAKEVLEKPSKKEIPVIKKVRNHFSACQSKGIDRFLNELNNKTRTEKPWEKEVNAFRARLNSSSLENSQTFIELTGDVFRLLYKFTGGEAFSSVAGIVSGRVHKSLAPSTVNLLAHNASLAKDFLNKVFDDDVDISGLNYVGVTMQPLKYRRRRLEFLLALVTNTTLLPRYVSCEAYIRAVFSTYYQKMVHDYYGEKYVKNVAGLFLSDIKELAKTIEAEFKFGNMISDGIRKVMLDLLKNNTFYTLDHPINDDSMFEKHFGNVEFDYPYLNRFRNNFKPMFRAAHGRESGFYRIPRTGYNALHTPTNRNFFDWLLFLFPNYHPEFPEVLRFSGSIFVAAHEIGHGFEDELKGIGAKDPTYSKIYDCLYELYGGHCDPNDSTVCVDPKYNMLENFADYFAVRMAYLAYKRKTLKKTTHRVERRILNKFTNDQLFFVNMAQTMARFGTWKGHGASDTHSPGPLRLWAGLAGMKAFTNAFNCRAGSSYRIEDGCNLYNGKFQPDYNLTVNGIAMK</sequence>
<evidence type="ECO:0000256" key="1">
    <source>
        <dbReference type="SAM" id="SignalP"/>
    </source>
</evidence>
<keyword evidence="1" id="KW-0732">Signal</keyword>
<dbReference type="InterPro" id="IPR018497">
    <property type="entry name" value="Peptidase_M13_C"/>
</dbReference>
<dbReference type="SUPFAM" id="SSF55486">
    <property type="entry name" value="Metalloproteases ('zincins'), catalytic domain"/>
    <property type="match status" value="1"/>
</dbReference>
<feature type="signal peptide" evidence="1">
    <location>
        <begin position="1"/>
        <end position="19"/>
    </location>
</feature>
<evidence type="ECO:0000259" key="2">
    <source>
        <dbReference type="Pfam" id="PF01431"/>
    </source>
</evidence>
<accession>A0A1I7RU87</accession>
<protein>
    <submittedName>
        <fullName evidence="3">(pine wood nematode) hypothetical protein</fullName>
    </submittedName>
    <submittedName>
        <fullName evidence="7">Peptidase_M13 domain-containing protein</fullName>
    </submittedName>
</protein>
<proteinExistence type="predicted"/>
<dbReference type="Proteomes" id="UP000095284">
    <property type="component" value="Unplaced"/>
</dbReference>
<dbReference type="EMBL" id="CAJFCV020000004">
    <property type="protein sequence ID" value="CAG9113927.1"/>
    <property type="molecule type" value="Genomic_DNA"/>
</dbReference>
<dbReference type="GO" id="GO:0005886">
    <property type="term" value="C:plasma membrane"/>
    <property type="evidence" value="ECO:0007669"/>
    <property type="project" value="TreeGrafter"/>
</dbReference>
<evidence type="ECO:0000313" key="4">
    <source>
        <dbReference type="EMBL" id="CAG9113927.1"/>
    </source>
</evidence>
<dbReference type="AlphaFoldDB" id="A0A1I7RU87"/>
<dbReference type="GO" id="GO:0016485">
    <property type="term" value="P:protein processing"/>
    <property type="evidence" value="ECO:0007669"/>
    <property type="project" value="TreeGrafter"/>
</dbReference>
<reference evidence="4" key="2">
    <citation type="submission" date="2020-08" db="EMBL/GenBank/DDBJ databases">
        <authorList>
            <person name="Kikuchi T."/>
        </authorList>
    </citation>
    <scope>NUCLEOTIDE SEQUENCE</scope>
    <source>
        <strain evidence="3">Ka4C1</strain>
    </source>
</reference>
<dbReference type="Pfam" id="PF01431">
    <property type="entry name" value="Peptidase_M13"/>
    <property type="match status" value="1"/>
</dbReference>
<dbReference type="WBParaSite" id="BXY_0429600.1">
    <property type="protein sequence ID" value="BXY_0429600.1"/>
    <property type="gene ID" value="BXY_0429600"/>
</dbReference>
<evidence type="ECO:0000313" key="5">
    <source>
        <dbReference type="Proteomes" id="UP000095284"/>
    </source>
</evidence>
<dbReference type="PROSITE" id="PS51885">
    <property type="entry name" value="NEPRILYSIN"/>
    <property type="match status" value="1"/>
</dbReference>
<dbReference type="PANTHER" id="PTHR11733">
    <property type="entry name" value="ZINC METALLOPROTEASE FAMILY M13 NEPRILYSIN-RELATED"/>
    <property type="match status" value="1"/>
</dbReference>
<organism evidence="5 7">
    <name type="scientific">Bursaphelenchus xylophilus</name>
    <name type="common">Pinewood nematode worm</name>
    <name type="synonym">Aphelenchoides xylophilus</name>
    <dbReference type="NCBI Taxonomy" id="6326"/>
    <lineage>
        <taxon>Eukaryota</taxon>
        <taxon>Metazoa</taxon>
        <taxon>Ecdysozoa</taxon>
        <taxon>Nematoda</taxon>
        <taxon>Chromadorea</taxon>
        <taxon>Rhabditida</taxon>
        <taxon>Tylenchina</taxon>
        <taxon>Tylenchomorpha</taxon>
        <taxon>Aphelenchoidea</taxon>
        <taxon>Aphelenchoididae</taxon>
        <taxon>Bursaphelenchus</taxon>
    </lineage>
</organism>
<dbReference type="Proteomes" id="UP000582659">
    <property type="component" value="Unassembled WGS sequence"/>
</dbReference>
<reference evidence="7" key="1">
    <citation type="submission" date="2016-11" db="UniProtKB">
        <authorList>
            <consortium name="WormBaseParasite"/>
        </authorList>
    </citation>
    <scope>IDENTIFICATION</scope>
</reference>
<gene>
    <name evidence="3" type="ORF">BXYJ_LOCUS8296</name>
</gene>
<dbReference type="eggNOG" id="KOG3624">
    <property type="taxonomic scope" value="Eukaryota"/>
</dbReference>
<keyword evidence="6" id="KW-1185">Reference proteome</keyword>
<dbReference type="InterPro" id="IPR000718">
    <property type="entry name" value="Peptidase_M13"/>
</dbReference>
<dbReference type="PANTHER" id="PTHR11733:SF133">
    <property type="entry name" value="PHOSPHATE-REGULATING NEUTRAL ENDOPEPTIDASE PHEX"/>
    <property type="match status" value="1"/>
</dbReference>
<dbReference type="Gene3D" id="3.40.390.10">
    <property type="entry name" value="Collagenase (Catalytic Domain)"/>
    <property type="match status" value="1"/>
</dbReference>